<dbReference type="InterPro" id="IPR027385">
    <property type="entry name" value="Beta-barrel_OMP"/>
</dbReference>
<evidence type="ECO:0000313" key="4">
    <source>
        <dbReference type="EMBL" id="MBJ6726585.1"/>
    </source>
</evidence>
<dbReference type="EMBL" id="JAEMHM010000015">
    <property type="protein sequence ID" value="MBJ6726585.1"/>
    <property type="molecule type" value="Genomic_DNA"/>
</dbReference>
<dbReference type="Pfam" id="PF13505">
    <property type="entry name" value="OMP_b-brl"/>
    <property type="match status" value="1"/>
</dbReference>
<evidence type="ECO:0000313" key="5">
    <source>
        <dbReference type="Proteomes" id="UP000636888"/>
    </source>
</evidence>
<evidence type="ECO:0000259" key="3">
    <source>
        <dbReference type="Pfam" id="PF13505"/>
    </source>
</evidence>
<protein>
    <submittedName>
        <fullName evidence="4">Outer membrane beta-barrel protein</fullName>
    </submittedName>
</protein>
<accession>A0A8J7M0W8</accession>
<comment type="caution">
    <text evidence="4">The sequence shown here is derived from an EMBL/GenBank/DDBJ whole genome shotgun (WGS) entry which is preliminary data.</text>
</comment>
<evidence type="ECO:0000256" key="1">
    <source>
        <dbReference type="ARBA" id="ARBA00022729"/>
    </source>
</evidence>
<feature type="domain" description="Outer membrane protein beta-barrel" evidence="3">
    <location>
        <begin position="11"/>
        <end position="213"/>
    </location>
</feature>
<dbReference type="Gene3D" id="2.40.160.20">
    <property type="match status" value="1"/>
</dbReference>
<proteinExistence type="predicted"/>
<gene>
    <name evidence="4" type="ORF">JFN93_17880</name>
</gene>
<feature type="signal peptide" evidence="2">
    <location>
        <begin position="1"/>
        <end position="21"/>
    </location>
</feature>
<feature type="chain" id="PRO_5035169053" evidence="2">
    <location>
        <begin position="22"/>
        <end position="213"/>
    </location>
</feature>
<name>A0A8J7M0W8_9BACT</name>
<keyword evidence="1 2" id="KW-0732">Signal</keyword>
<dbReference type="InterPro" id="IPR011250">
    <property type="entry name" value="OMP/PagP_B-barrel"/>
</dbReference>
<organism evidence="4 5">
    <name type="scientific">Geomesophilobacter sediminis</name>
    <dbReference type="NCBI Taxonomy" id="2798584"/>
    <lineage>
        <taxon>Bacteria</taxon>
        <taxon>Pseudomonadati</taxon>
        <taxon>Thermodesulfobacteriota</taxon>
        <taxon>Desulfuromonadia</taxon>
        <taxon>Geobacterales</taxon>
        <taxon>Geobacteraceae</taxon>
        <taxon>Geomesophilobacter</taxon>
    </lineage>
</organism>
<dbReference type="RefSeq" id="WP_199385493.1">
    <property type="nucleotide sequence ID" value="NZ_JAEMHM010000015.1"/>
</dbReference>
<dbReference type="Proteomes" id="UP000636888">
    <property type="component" value="Unassembled WGS sequence"/>
</dbReference>
<dbReference type="AlphaFoldDB" id="A0A8J7M0W8"/>
<evidence type="ECO:0000256" key="2">
    <source>
        <dbReference type="SAM" id="SignalP"/>
    </source>
</evidence>
<sequence length="213" mass="22972">MNRQTPLLIIMLLLAATTCWAEGYDTYIAVKGGSFFPNGRSGSATSSENGFGNFSLAYNGEVAVGIRPESYAAVELGVGYYETDASIADTAGVTRRYDAMAVPVTLTAKGILPYGRLEAFAGAGIGYWLSRLHFRRIAADGTQDAERNLNAGAFGYQLVAGADYRVTSRLDLGIEAKWSQVKPEFDFAGTDNLGKVKWEFGGTTLNAALKYRF</sequence>
<keyword evidence="5" id="KW-1185">Reference proteome</keyword>
<reference evidence="4" key="1">
    <citation type="submission" date="2020-12" db="EMBL/GenBank/DDBJ databases">
        <title>Geomonas sp. Red875, isolated from river sediment.</title>
        <authorList>
            <person name="Xu Z."/>
            <person name="Zhang Z."/>
            <person name="Masuda Y."/>
            <person name="Itoh H."/>
            <person name="Senoo K."/>
        </authorList>
    </citation>
    <scope>NUCLEOTIDE SEQUENCE</scope>
    <source>
        <strain evidence="4">Red875</strain>
    </source>
</reference>
<dbReference type="SUPFAM" id="SSF56925">
    <property type="entry name" value="OMPA-like"/>
    <property type="match status" value="1"/>
</dbReference>